<name>A0A645GK22_9ZZZZ</name>
<proteinExistence type="predicted"/>
<dbReference type="EMBL" id="VSSQ01076040">
    <property type="protein sequence ID" value="MPN26500.1"/>
    <property type="molecule type" value="Genomic_DNA"/>
</dbReference>
<protein>
    <submittedName>
        <fullName evidence="1">Uncharacterized protein</fullName>
    </submittedName>
</protein>
<sequence length="115" mass="13497">MDLEKIDKIARRFNDLIEKNKDGRAYSDFKEGKNKGLQIAKNTFNENVEKFISLDLDGGHTSEVQSLQNRFNFIIDSIVVKEKPNYSQDHLEGVYEGFEKSKELFGEFIREFYYS</sequence>
<evidence type="ECO:0000313" key="1">
    <source>
        <dbReference type="EMBL" id="MPN26500.1"/>
    </source>
</evidence>
<gene>
    <name evidence="1" type="ORF">SDC9_173925</name>
</gene>
<dbReference type="AlphaFoldDB" id="A0A645GK22"/>
<organism evidence="1">
    <name type="scientific">bioreactor metagenome</name>
    <dbReference type="NCBI Taxonomy" id="1076179"/>
    <lineage>
        <taxon>unclassified sequences</taxon>
        <taxon>metagenomes</taxon>
        <taxon>ecological metagenomes</taxon>
    </lineage>
</organism>
<reference evidence="1" key="1">
    <citation type="submission" date="2019-08" db="EMBL/GenBank/DDBJ databases">
        <authorList>
            <person name="Kucharzyk K."/>
            <person name="Murdoch R.W."/>
            <person name="Higgins S."/>
            <person name="Loffler F."/>
        </authorList>
    </citation>
    <scope>NUCLEOTIDE SEQUENCE</scope>
</reference>
<accession>A0A645GK22</accession>
<comment type="caution">
    <text evidence="1">The sequence shown here is derived from an EMBL/GenBank/DDBJ whole genome shotgun (WGS) entry which is preliminary data.</text>
</comment>